<comment type="similarity">
    <text evidence="1">Belongs to the 'GDSL' lipolytic enzyme family.</text>
</comment>
<evidence type="ECO:0000256" key="3">
    <source>
        <dbReference type="ARBA" id="ARBA00022801"/>
    </source>
</evidence>
<organism evidence="6 7">
    <name type="scientific">Saponaria officinalis</name>
    <name type="common">Common soapwort</name>
    <name type="synonym">Lychnis saponaria</name>
    <dbReference type="NCBI Taxonomy" id="3572"/>
    <lineage>
        <taxon>Eukaryota</taxon>
        <taxon>Viridiplantae</taxon>
        <taxon>Streptophyta</taxon>
        <taxon>Embryophyta</taxon>
        <taxon>Tracheophyta</taxon>
        <taxon>Spermatophyta</taxon>
        <taxon>Magnoliopsida</taxon>
        <taxon>eudicotyledons</taxon>
        <taxon>Gunneridae</taxon>
        <taxon>Pentapetalae</taxon>
        <taxon>Caryophyllales</taxon>
        <taxon>Caryophyllaceae</taxon>
        <taxon>Caryophylleae</taxon>
        <taxon>Saponaria</taxon>
    </lineage>
</organism>
<evidence type="ECO:0000256" key="2">
    <source>
        <dbReference type="ARBA" id="ARBA00022729"/>
    </source>
</evidence>
<proteinExistence type="inferred from homology"/>
<sequence length="371" mass="41260">MALPTSFVLTTFLITLVFLTQAHEIAPTSDNFSIDYLFQFGDSISDTGNLVIQDPVHAHNVASFPYGLTLHKATGRCSDGLLMIDQFATFFGKPLLNPYLDRQANFSHGVNFAVAGSTALDTATLLSKGVLSPVTNSSLNVQLDWFQTHLESICDTALDCQEKLSKSLVLIETGGNDYNYAMLQGNTMDQVRDMVSQVVDTIKNAAIQVIGYGATRVYIPGNFPIGCLPIYKVTFENDYTFDKLGCLDGLNDFARLHNARLKQAIRELQREYPEVAIVYGDYYSALSLVLKNAGALGFDVPSKFKACCGSGENEYNFDLMRICGSQGYEVCEDPNKYISWDGIHMTQQAYKRMSQWLLPRLVRQLNNIVYS</sequence>
<reference evidence="6" key="1">
    <citation type="submission" date="2024-03" db="EMBL/GenBank/DDBJ databases">
        <title>WGS assembly of Saponaria officinalis var. Norfolk2.</title>
        <authorList>
            <person name="Jenkins J."/>
            <person name="Shu S."/>
            <person name="Grimwood J."/>
            <person name="Barry K."/>
            <person name="Goodstein D."/>
            <person name="Schmutz J."/>
            <person name="Leebens-Mack J."/>
            <person name="Osbourn A."/>
        </authorList>
    </citation>
    <scope>NUCLEOTIDE SEQUENCE [LARGE SCALE GENOMIC DNA]</scope>
    <source>
        <strain evidence="6">JIC</strain>
    </source>
</reference>
<keyword evidence="3" id="KW-0378">Hydrolase</keyword>
<dbReference type="InterPro" id="IPR036514">
    <property type="entry name" value="SGNH_hydro_sf"/>
</dbReference>
<evidence type="ECO:0000256" key="1">
    <source>
        <dbReference type="ARBA" id="ARBA00008668"/>
    </source>
</evidence>
<dbReference type="PANTHER" id="PTHR22835">
    <property type="entry name" value="ZINC FINGER FYVE DOMAIN CONTAINING PROTEIN"/>
    <property type="match status" value="1"/>
</dbReference>
<name>A0AAW1NGN6_SAPOF</name>
<dbReference type="PANTHER" id="PTHR22835:SF517">
    <property type="entry name" value="GDSL-LIKE LIPASE_ACYLHYDROLASE FAMILY PROTEIN, EXPRESSED"/>
    <property type="match status" value="1"/>
</dbReference>
<dbReference type="InterPro" id="IPR035669">
    <property type="entry name" value="SGNH_plant_lipase-like"/>
</dbReference>
<gene>
    <name evidence="6" type="ORF">RND81_01G170600</name>
</gene>
<dbReference type="AlphaFoldDB" id="A0AAW1NGN6"/>
<dbReference type="Pfam" id="PF00657">
    <property type="entry name" value="Lipase_GDSL"/>
    <property type="match status" value="1"/>
</dbReference>
<dbReference type="Proteomes" id="UP001443914">
    <property type="component" value="Unassembled WGS sequence"/>
</dbReference>
<accession>A0AAW1NGN6</accession>
<dbReference type="SUPFAM" id="SSF52266">
    <property type="entry name" value="SGNH hydrolase"/>
    <property type="match status" value="1"/>
</dbReference>
<evidence type="ECO:0000313" key="6">
    <source>
        <dbReference type="EMBL" id="KAK9757558.1"/>
    </source>
</evidence>
<keyword evidence="4" id="KW-0325">Glycoprotein</keyword>
<feature type="chain" id="PRO_5043810980" evidence="5">
    <location>
        <begin position="23"/>
        <end position="371"/>
    </location>
</feature>
<keyword evidence="7" id="KW-1185">Reference proteome</keyword>
<evidence type="ECO:0000256" key="5">
    <source>
        <dbReference type="SAM" id="SignalP"/>
    </source>
</evidence>
<protein>
    <submittedName>
        <fullName evidence="6">Uncharacterized protein</fullName>
    </submittedName>
</protein>
<dbReference type="InterPro" id="IPR001087">
    <property type="entry name" value="GDSL"/>
</dbReference>
<dbReference type="CDD" id="cd01837">
    <property type="entry name" value="SGNH_plant_lipase_like"/>
    <property type="match status" value="1"/>
</dbReference>
<keyword evidence="2 5" id="KW-0732">Signal</keyword>
<dbReference type="Gene3D" id="3.40.50.1110">
    <property type="entry name" value="SGNH hydrolase"/>
    <property type="match status" value="1"/>
</dbReference>
<evidence type="ECO:0000313" key="7">
    <source>
        <dbReference type="Proteomes" id="UP001443914"/>
    </source>
</evidence>
<evidence type="ECO:0000256" key="4">
    <source>
        <dbReference type="ARBA" id="ARBA00023180"/>
    </source>
</evidence>
<feature type="signal peptide" evidence="5">
    <location>
        <begin position="1"/>
        <end position="22"/>
    </location>
</feature>
<comment type="caution">
    <text evidence="6">The sequence shown here is derived from an EMBL/GenBank/DDBJ whole genome shotgun (WGS) entry which is preliminary data.</text>
</comment>
<dbReference type="EMBL" id="JBDFQZ010000001">
    <property type="protein sequence ID" value="KAK9757558.1"/>
    <property type="molecule type" value="Genomic_DNA"/>
</dbReference>
<dbReference type="GO" id="GO:0016788">
    <property type="term" value="F:hydrolase activity, acting on ester bonds"/>
    <property type="evidence" value="ECO:0007669"/>
    <property type="project" value="InterPro"/>
</dbReference>